<name>A0AAV9CW33_ACOCL</name>
<evidence type="ECO:0000313" key="3">
    <source>
        <dbReference type="Proteomes" id="UP001180020"/>
    </source>
</evidence>
<keyword evidence="1" id="KW-0472">Membrane</keyword>
<keyword evidence="1" id="KW-1133">Transmembrane helix</keyword>
<evidence type="ECO:0000256" key="1">
    <source>
        <dbReference type="SAM" id="Phobius"/>
    </source>
</evidence>
<dbReference type="EMBL" id="JAUJYO010000017">
    <property type="protein sequence ID" value="KAK1292238.1"/>
    <property type="molecule type" value="Genomic_DNA"/>
</dbReference>
<reference evidence="2" key="2">
    <citation type="submission" date="2023-06" db="EMBL/GenBank/DDBJ databases">
        <authorList>
            <person name="Ma L."/>
            <person name="Liu K.-W."/>
            <person name="Li Z."/>
            <person name="Hsiao Y.-Y."/>
            <person name="Qi Y."/>
            <person name="Fu T."/>
            <person name="Tang G."/>
            <person name="Zhang D."/>
            <person name="Sun W.-H."/>
            <person name="Liu D.-K."/>
            <person name="Li Y."/>
            <person name="Chen G.-Z."/>
            <person name="Liu X.-D."/>
            <person name="Liao X.-Y."/>
            <person name="Jiang Y.-T."/>
            <person name="Yu X."/>
            <person name="Hao Y."/>
            <person name="Huang J."/>
            <person name="Zhao X.-W."/>
            <person name="Ke S."/>
            <person name="Chen Y.-Y."/>
            <person name="Wu W.-L."/>
            <person name="Hsu J.-L."/>
            <person name="Lin Y.-F."/>
            <person name="Huang M.-D."/>
            <person name="Li C.-Y."/>
            <person name="Huang L."/>
            <person name="Wang Z.-W."/>
            <person name="Zhao X."/>
            <person name="Zhong W.-Y."/>
            <person name="Peng D.-H."/>
            <person name="Ahmad S."/>
            <person name="Lan S."/>
            <person name="Zhang J.-S."/>
            <person name="Tsai W.-C."/>
            <person name="Van De Peer Y."/>
            <person name="Liu Z.-J."/>
        </authorList>
    </citation>
    <scope>NUCLEOTIDE SEQUENCE</scope>
    <source>
        <strain evidence="2">CP</strain>
        <tissue evidence="2">Leaves</tissue>
    </source>
</reference>
<proteinExistence type="predicted"/>
<protein>
    <submittedName>
        <fullName evidence="2">Squamosa promoter-binding-like protein 1</fullName>
    </submittedName>
</protein>
<reference evidence="2" key="1">
    <citation type="journal article" date="2023" name="Nat. Commun.">
        <title>Diploid and tetraploid genomes of Acorus and the evolution of monocots.</title>
        <authorList>
            <person name="Ma L."/>
            <person name="Liu K.W."/>
            <person name="Li Z."/>
            <person name="Hsiao Y.Y."/>
            <person name="Qi Y."/>
            <person name="Fu T."/>
            <person name="Tang G.D."/>
            <person name="Zhang D."/>
            <person name="Sun W.H."/>
            <person name="Liu D.K."/>
            <person name="Li Y."/>
            <person name="Chen G.Z."/>
            <person name="Liu X.D."/>
            <person name="Liao X.Y."/>
            <person name="Jiang Y.T."/>
            <person name="Yu X."/>
            <person name="Hao Y."/>
            <person name="Huang J."/>
            <person name="Zhao X.W."/>
            <person name="Ke S."/>
            <person name="Chen Y.Y."/>
            <person name="Wu W.L."/>
            <person name="Hsu J.L."/>
            <person name="Lin Y.F."/>
            <person name="Huang M.D."/>
            <person name="Li C.Y."/>
            <person name="Huang L."/>
            <person name="Wang Z.W."/>
            <person name="Zhao X."/>
            <person name="Zhong W.Y."/>
            <person name="Peng D.H."/>
            <person name="Ahmad S."/>
            <person name="Lan S."/>
            <person name="Zhang J.S."/>
            <person name="Tsai W.C."/>
            <person name="Van de Peer Y."/>
            <person name="Liu Z.J."/>
        </authorList>
    </citation>
    <scope>NUCLEOTIDE SEQUENCE</scope>
    <source>
        <strain evidence="2">CP</strain>
    </source>
</reference>
<feature type="transmembrane region" description="Helical" evidence="1">
    <location>
        <begin position="45"/>
        <end position="68"/>
    </location>
</feature>
<gene>
    <name evidence="2" type="primary">SPL1</name>
    <name evidence="2" type="ORF">QJS10_CPB17g00890</name>
</gene>
<sequence>MGVPKEADAGKQLAFQMEKPVLSCKLCINQQQQRMAYRDMGRRSLFYRPMMLSMVGIAAVCVCVGILLKGPPEVWCAYPPFRWEMIGFGTM</sequence>
<dbReference type="Proteomes" id="UP001180020">
    <property type="component" value="Unassembled WGS sequence"/>
</dbReference>
<keyword evidence="3" id="KW-1185">Reference proteome</keyword>
<accession>A0AAV9CW33</accession>
<comment type="caution">
    <text evidence="2">The sequence shown here is derived from an EMBL/GenBank/DDBJ whole genome shotgun (WGS) entry which is preliminary data.</text>
</comment>
<dbReference type="AlphaFoldDB" id="A0AAV9CW33"/>
<evidence type="ECO:0000313" key="2">
    <source>
        <dbReference type="EMBL" id="KAK1292238.1"/>
    </source>
</evidence>
<keyword evidence="1" id="KW-0812">Transmembrane</keyword>
<organism evidence="2 3">
    <name type="scientific">Acorus calamus</name>
    <name type="common">Sweet flag</name>
    <dbReference type="NCBI Taxonomy" id="4465"/>
    <lineage>
        <taxon>Eukaryota</taxon>
        <taxon>Viridiplantae</taxon>
        <taxon>Streptophyta</taxon>
        <taxon>Embryophyta</taxon>
        <taxon>Tracheophyta</taxon>
        <taxon>Spermatophyta</taxon>
        <taxon>Magnoliopsida</taxon>
        <taxon>Liliopsida</taxon>
        <taxon>Acoraceae</taxon>
        <taxon>Acorus</taxon>
    </lineage>
</organism>